<accession>A0AC35FJK2</accession>
<evidence type="ECO:0000313" key="1">
    <source>
        <dbReference type="Proteomes" id="UP000887580"/>
    </source>
</evidence>
<proteinExistence type="predicted"/>
<dbReference type="WBParaSite" id="PS1159_v2.g18249.t1">
    <property type="protein sequence ID" value="PS1159_v2.g18249.t1"/>
    <property type="gene ID" value="PS1159_v2.g18249"/>
</dbReference>
<organism evidence="1 2">
    <name type="scientific">Panagrolaimus sp. PS1159</name>
    <dbReference type="NCBI Taxonomy" id="55785"/>
    <lineage>
        <taxon>Eukaryota</taxon>
        <taxon>Metazoa</taxon>
        <taxon>Ecdysozoa</taxon>
        <taxon>Nematoda</taxon>
        <taxon>Chromadorea</taxon>
        <taxon>Rhabditida</taxon>
        <taxon>Tylenchina</taxon>
        <taxon>Panagrolaimomorpha</taxon>
        <taxon>Panagrolaimoidea</taxon>
        <taxon>Panagrolaimidae</taxon>
        <taxon>Panagrolaimus</taxon>
    </lineage>
</organism>
<reference evidence="2" key="1">
    <citation type="submission" date="2022-11" db="UniProtKB">
        <authorList>
            <consortium name="WormBaseParasite"/>
        </authorList>
    </citation>
    <scope>IDENTIFICATION</scope>
</reference>
<dbReference type="Proteomes" id="UP000887580">
    <property type="component" value="Unplaced"/>
</dbReference>
<sequence length="252" mass="28415">MAATTGNTEHLMYEVGNINNFLNAHVQDESSKRILSELFVSLYNNVTDLRLNNKSQAEVIHSQCQTIALLSDQLNAKQNDLKELKAEKMEIDDNGESIEDRAERFRSVVVAGLVESTKKNANERFDDDIAEVKKLMEETETETSFTSYRMGKSKNGGPRLLKIVFPAKAIKGKFLSGYKQKKDSFIARKIKIRPSKTALVLKNDRELSATITELKQKYGELNLVIYNKAICLRGVAGQKPIPLDNTRYPLSN</sequence>
<evidence type="ECO:0000313" key="2">
    <source>
        <dbReference type="WBParaSite" id="PS1159_v2.g18249.t1"/>
    </source>
</evidence>
<protein>
    <submittedName>
        <fullName evidence="2">Uncharacterized protein</fullName>
    </submittedName>
</protein>
<name>A0AC35FJK2_9BILA</name>